<name>A0A6J3JUD2_9HYME</name>
<dbReference type="GeneID" id="117230401"/>
<evidence type="ECO:0000313" key="2">
    <source>
        <dbReference type="RefSeq" id="XP_033343710.1"/>
    </source>
</evidence>
<proteinExistence type="predicted"/>
<gene>
    <name evidence="2" type="primary">LOC117230401</name>
</gene>
<accession>A0A6J3JUD2</accession>
<protein>
    <submittedName>
        <fullName evidence="2">Uncharacterized protein LOC117230401</fullName>
    </submittedName>
</protein>
<dbReference type="AlphaFoldDB" id="A0A6J3JUD2"/>
<dbReference type="Proteomes" id="UP000504631">
    <property type="component" value="Unplaced"/>
</dbReference>
<evidence type="ECO:0000313" key="1">
    <source>
        <dbReference type="Proteomes" id="UP000504631"/>
    </source>
</evidence>
<keyword evidence="1" id="KW-1185">Reference proteome</keyword>
<reference evidence="2" key="1">
    <citation type="submission" date="2025-08" db="UniProtKB">
        <authorList>
            <consortium name="RefSeq"/>
        </authorList>
    </citation>
    <scope>IDENTIFICATION</scope>
    <source>
        <tissue evidence="2">Muscle</tissue>
    </source>
</reference>
<sequence>MSHRLKFNEENRSSCYGKRHAIRVLIGCSIIISLKQESATKSHTDESISSPRIKVTNSSSTFLEKLKSHDKFRYSDAKALKRFRSTIFIFGHLIEHDVNEFSCEKGGKVRANKVFHVHFLLSSCVTEPINHL</sequence>
<organism evidence="1 2">
    <name type="scientific">Bombus vosnesenskii</name>
    <dbReference type="NCBI Taxonomy" id="207650"/>
    <lineage>
        <taxon>Eukaryota</taxon>
        <taxon>Metazoa</taxon>
        <taxon>Ecdysozoa</taxon>
        <taxon>Arthropoda</taxon>
        <taxon>Hexapoda</taxon>
        <taxon>Insecta</taxon>
        <taxon>Pterygota</taxon>
        <taxon>Neoptera</taxon>
        <taxon>Endopterygota</taxon>
        <taxon>Hymenoptera</taxon>
        <taxon>Apocrita</taxon>
        <taxon>Aculeata</taxon>
        <taxon>Apoidea</taxon>
        <taxon>Anthophila</taxon>
        <taxon>Apidae</taxon>
        <taxon>Bombus</taxon>
        <taxon>Pyrobombus</taxon>
    </lineage>
</organism>
<dbReference type="RefSeq" id="XP_033343710.1">
    <property type="nucleotide sequence ID" value="XM_033487819.1"/>
</dbReference>
<dbReference type="KEGG" id="bvk:117230401"/>